<dbReference type="EMBL" id="JBHSPC010000043">
    <property type="protein sequence ID" value="MFC5671681.1"/>
    <property type="molecule type" value="Genomic_DNA"/>
</dbReference>
<keyword evidence="2" id="KW-1185">Reference proteome</keyword>
<protein>
    <submittedName>
        <fullName evidence="1">Uncharacterized protein</fullName>
    </submittedName>
</protein>
<dbReference type="RefSeq" id="WP_381212208.1">
    <property type="nucleotide sequence ID" value="NZ_JBHSPC010000043.1"/>
</dbReference>
<name>A0ABW0XRV0_9ACTN</name>
<evidence type="ECO:0000313" key="1">
    <source>
        <dbReference type="EMBL" id="MFC5671681.1"/>
    </source>
</evidence>
<comment type="caution">
    <text evidence="1">The sequence shown here is derived from an EMBL/GenBank/DDBJ whole genome shotgun (WGS) entry which is preliminary data.</text>
</comment>
<evidence type="ECO:0000313" key="2">
    <source>
        <dbReference type="Proteomes" id="UP001596183"/>
    </source>
</evidence>
<gene>
    <name evidence="1" type="ORF">ACFP2V_16615</name>
</gene>
<reference evidence="2" key="1">
    <citation type="journal article" date="2019" name="Int. J. Syst. Evol. Microbiol.">
        <title>The Global Catalogue of Microorganisms (GCM) 10K type strain sequencing project: providing services to taxonomists for standard genome sequencing and annotation.</title>
        <authorList>
            <consortium name="The Broad Institute Genomics Platform"/>
            <consortium name="The Broad Institute Genome Sequencing Center for Infectious Disease"/>
            <person name="Wu L."/>
            <person name="Ma J."/>
        </authorList>
    </citation>
    <scope>NUCLEOTIDE SEQUENCE [LARGE SCALE GENOMIC DNA]</scope>
    <source>
        <strain evidence="2">JCM 13852</strain>
    </source>
</reference>
<sequence>MSPVDALTMGPNRPTALRRLNQALIREGFEAFCAADGHCCLRHLVTKSVPALAAHPHRPFTAAEVHRCADLAAYLDGCSEDELLEEALLPLSAGLGFLGQLRTWGW</sequence>
<dbReference type="Proteomes" id="UP001596183">
    <property type="component" value="Unassembled WGS sequence"/>
</dbReference>
<organism evidence="1 2">
    <name type="scientific">Streptomyces incanus</name>
    <dbReference type="NCBI Taxonomy" id="887453"/>
    <lineage>
        <taxon>Bacteria</taxon>
        <taxon>Bacillati</taxon>
        <taxon>Actinomycetota</taxon>
        <taxon>Actinomycetes</taxon>
        <taxon>Kitasatosporales</taxon>
        <taxon>Streptomycetaceae</taxon>
        <taxon>Streptomyces</taxon>
    </lineage>
</organism>
<accession>A0ABW0XRV0</accession>
<proteinExistence type="predicted"/>